<gene>
    <name evidence="1" type="ORF">CPT_Miami_256</name>
</gene>
<reference evidence="1 2" key="1">
    <citation type="submission" date="2020-07" db="EMBL/GenBank/DDBJ databases">
        <title>Complete genome sequence of Klebsiella pneumoniae phage Miami.</title>
        <authorList>
            <person name="Mora D.A."/>
            <person name="Lessor L."/>
            <person name="Gill J."/>
            <person name="Liu M."/>
        </authorList>
    </citation>
    <scope>NUCLEOTIDE SEQUENCE [LARGE SCALE GENOMIC DNA]</scope>
</reference>
<proteinExistence type="predicted"/>
<evidence type="ECO:0000313" key="2">
    <source>
        <dbReference type="Proteomes" id="UP000662782"/>
    </source>
</evidence>
<organism evidence="1 2">
    <name type="scientific">Klebsiella phage Miami</name>
    <dbReference type="NCBI Taxonomy" id="2767581"/>
    <lineage>
        <taxon>Viruses</taxon>
        <taxon>Duplodnaviria</taxon>
        <taxon>Heunggongvirae</taxon>
        <taxon>Uroviricota</taxon>
        <taxon>Caudoviricetes</taxon>
        <taxon>Chimalliviridae</taxon>
        <taxon>Miamivirus</taxon>
        <taxon>Miamivirus miami</taxon>
    </lineage>
</organism>
<accession>A0A873WNV3</accession>
<dbReference type="EMBL" id="MT701590">
    <property type="protein sequence ID" value="QPB09351.1"/>
    <property type="molecule type" value="Genomic_DNA"/>
</dbReference>
<sequence length="99" mass="11391">MEIPLVSSGIGIHDKYYEIIRYGFNECLNGLDDENNQASYKDYHGNIFTVCRLKPNDGSIPIYSFRVGERTLLTGVTDPSTVDLTEYRNLFRFIKIKGY</sequence>
<name>A0A873WNV3_9CAUD</name>
<evidence type="ECO:0000313" key="1">
    <source>
        <dbReference type="EMBL" id="QPB09351.1"/>
    </source>
</evidence>
<protein>
    <submittedName>
        <fullName evidence="1">Uncharacterized protein</fullName>
    </submittedName>
</protein>
<keyword evidence="2" id="KW-1185">Reference proteome</keyword>
<dbReference type="Proteomes" id="UP000662782">
    <property type="component" value="Segment"/>
</dbReference>